<dbReference type="OrthoDB" id="948294at2"/>
<reference evidence="2 3" key="2">
    <citation type="journal article" date="2010" name="Stand. Genomic Sci.">
        <title>Complete genome sequence of Chitinophaga pinensis type strain (UQM 2034).</title>
        <authorList>
            <person name="Glavina Del Rio T."/>
            <person name="Abt B."/>
            <person name="Spring S."/>
            <person name="Lapidus A."/>
            <person name="Nolan M."/>
            <person name="Tice H."/>
            <person name="Copeland A."/>
            <person name="Cheng J.F."/>
            <person name="Chen F."/>
            <person name="Bruce D."/>
            <person name="Goodwin L."/>
            <person name="Pitluck S."/>
            <person name="Ivanova N."/>
            <person name="Mavromatis K."/>
            <person name="Mikhailova N."/>
            <person name="Pati A."/>
            <person name="Chen A."/>
            <person name="Palaniappan K."/>
            <person name="Land M."/>
            <person name="Hauser L."/>
            <person name="Chang Y.J."/>
            <person name="Jeffries C.D."/>
            <person name="Chain P."/>
            <person name="Saunders E."/>
            <person name="Detter J.C."/>
            <person name="Brettin T."/>
            <person name="Rohde M."/>
            <person name="Goker M."/>
            <person name="Bristow J."/>
            <person name="Eisen J.A."/>
            <person name="Markowitz V."/>
            <person name="Hugenholtz P."/>
            <person name="Kyrpides N.C."/>
            <person name="Klenk H.P."/>
            <person name="Lucas S."/>
        </authorList>
    </citation>
    <scope>NUCLEOTIDE SEQUENCE [LARGE SCALE GENOMIC DNA]</scope>
    <source>
        <strain evidence="3">ATCC 43595 / DSM 2588 / LMG 13176 / NBRC 15968 / NCIMB 11800 / UQM 2034</strain>
    </source>
</reference>
<organism evidence="2 3">
    <name type="scientific">Chitinophaga pinensis (strain ATCC 43595 / DSM 2588 / LMG 13176 / NBRC 15968 / NCIMB 11800 / UQM 2034)</name>
    <dbReference type="NCBI Taxonomy" id="485918"/>
    <lineage>
        <taxon>Bacteria</taxon>
        <taxon>Pseudomonadati</taxon>
        <taxon>Bacteroidota</taxon>
        <taxon>Chitinophagia</taxon>
        <taxon>Chitinophagales</taxon>
        <taxon>Chitinophagaceae</taxon>
        <taxon>Chitinophaga</taxon>
    </lineage>
</organism>
<dbReference type="Proteomes" id="UP000002215">
    <property type="component" value="Chromosome"/>
</dbReference>
<protein>
    <recommendedName>
        <fullName evidence="1">DinB-like domain-containing protein</fullName>
    </recommendedName>
</protein>
<evidence type="ECO:0000313" key="2">
    <source>
        <dbReference type="EMBL" id="ACU60920.1"/>
    </source>
</evidence>
<dbReference type="EMBL" id="CP001699">
    <property type="protein sequence ID" value="ACU60920.1"/>
    <property type="molecule type" value="Genomic_DNA"/>
</dbReference>
<dbReference type="InterPro" id="IPR024775">
    <property type="entry name" value="DinB-like"/>
</dbReference>
<reference evidence="3" key="1">
    <citation type="submission" date="2009-08" db="EMBL/GenBank/DDBJ databases">
        <title>The complete genome of Chitinophaga pinensis DSM 2588.</title>
        <authorList>
            <consortium name="US DOE Joint Genome Institute (JGI-PGF)"/>
            <person name="Lucas S."/>
            <person name="Copeland A."/>
            <person name="Lapidus A."/>
            <person name="Glavina del Rio T."/>
            <person name="Dalin E."/>
            <person name="Tice H."/>
            <person name="Bruce D."/>
            <person name="Goodwin L."/>
            <person name="Pitluck S."/>
            <person name="Kyrpides N."/>
            <person name="Mavromatis K."/>
            <person name="Ivanova N."/>
            <person name="Mikhailova N."/>
            <person name="Sims D."/>
            <person name="Meinche L."/>
            <person name="Brettin T."/>
            <person name="Detter J.C."/>
            <person name="Han C."/>
            <person name="Larimer F."/>
            <person name="Land M."/>
            <person name="Hauser L."/>
            <person name="Markowitz V."/>
            <person name="Cheng J.-F."/>
            <person name="Hugenholtz P."/>
            <person name="Woyke T."/>
            <person name="Wu D."/>
            <person name="Spring S."/>
            <person name="Klenk H.-P."/>
            <person name="Eisen J.A."/>
        </authorList>
    </citation>
    <scope>NUCLEOTIDE SEQUENCE [LARGE SCALE GENOMIC DNA]</scope>
    <source>
        <strain evidence="3">ATCC 43595 / DSM 2588 / LMG 13176 / NBRC 15968 / NCIMB 11800 / UQM 2034</strain>
    </source>
</reference>
<dbReference type="AlphaFoldDB" id="A0A979GX40"/>
<dbReference type="Gene3D" id="1.20.120.450">
    <property type="entry name" value="dinb family like domain"/>
    <property type="match status" value="1"/>
</dbReference>
<evidence type="ECO:0000313" key="3">
    <source>
        <dbReference type="Proteomes" id="UP000002215"/>
    </source>
</evidence>
<accession>A0A979GX40</accession>
<dbReference type="RefSeq" id="WP_012791096.1">
    <property type="nucleotide sequence ID" value="NC_013132.1"/>
</dbReference>
<dbReference type="KEGG" id="cpi:Cpin_3453"/>
<evidence type="ECO:0000259" key="1">
    <source>
        <dbReference type="Pfam" id="PF12867"/>
    </source>
</evidence>
<dbReference type="Pfam" id="PF12867">
    <property type="entry name" value="DinB_2"/>
    <property type="match status" value="1"/>
</dbReference>
<sequence length="173" mass="19842">MSTQVENTAIAQTEQIIGQLLHTWDAQNKRVTGFFAKYADEDYMEEVAPGRSRAIYLLGHLMSTNDGLLPLFGLGERLYPQLETLFSRNPDRTFDDIPSMAELRSYWENVNNTLTAHFSKMTAQDWLSRHMSVSEEDFAKEPSRNKLNVLVSRTVHAGYHMGQLIFLKKKENA</sequence>
<dbReference type="InterPro" id="IPR034660">
    <property type="entry name" value="DinB/YfiT-like"/>
</dbReference>
<feature type="domain" description="DinB-like" evidence="1">
    <location>
        <begin position="25"/>
        <end position="164"/>
    </location>
</feature>
<name>A0A979GX40_CHIPD</name>
<gene>
    <name evidence="2" type="ordered locus">Cpin_3453</name>
</gene>
<proteinExistence type="predicted"/>
<dbReference type="SUPFAM" id="SSF109854">
    <property type="entry name" value="DinB/YfiT-like putative metalloenzymes"/>
    <property type="match status" value="1"/>
</dbReference>